<dbReference type="InterPro" id="IPR008844">
    <property type="entry name" value="Spore_GerAC-like"/>
</dbReference>
<evidence type="ECO:0000313" key="11">
    <source>
        <dbReference type="Proteomes" id="UP000694308"/>
    </source>
</evidence>
<evidence type="ECO:0000313" key="10">
    <source>
        <dbReference type="EMBL" id="MBV7272367.1"/>
    </source>
</evidence>
<evidence type="ECO:0000256" key="4">
    <source>
        <dbReference type="ARBA" id="ARBA00022729"/>
    </source>
</evidence>
<protein>
    <submittedName>
        <fullName evidence="10">Ger(X)C family spore germination protein</fullName>
    </submittedName>
</protein>
<evidence type="ECO:0000256" key="6">
    <source>
        <dbReference type="ARBA" id="ARBA00023139"/>
    </source>
</evidence>
<name>A0A949TN74_9CLOT</name>
<comment type="subcellular location">
    <subcellularLocation>
        <location evidence="1">Membrane</location>
        <topology evidence="1">Lipid-anchor</topology>
    </subcellularLocation>
</comment>
<feature type="domain" description="Spore germination protein N-terminal" evidence="9">
    <location>
        <begin position="22"/>
        <end position="215"/>
    </location>
</feature>
<dbReference type="EMBL" id="JAEEGC010000023">
    <property type="protein sequence ID" value="MBV7272367.1"/>
    <property type="molecule type" value="Genomic_DNA"/>
</dbReference>
<dbReference type="AlphaFoldDB" id="A0A949TN74"/>
<keyword evidence="11" id="KW-1185">Reference proteome</keyword>
<reference evidence="10" key="1">
    <citation type="submission" date="2020-12" db="EMBL/GenBank/DDBJ databases">
        <title>Clostridium thailandense sp. nov., a novel acetogenic bacterium isolated from peat land soil in Thailand.</title>
        <authorList>
            <person name="Chaikitkaew S."/>
            <person name="Birkeland N.K."/>
        </authorList>
    </citation>
    <scope>NUCLEOTIDE SEQUENCE</scope>
    <source>
        <strain evidence="10">PL3</strain>
    </source>
</reference>
<keyword evidence="6" id="KW-0564">Palmitate</keyword>
<dbReference type="Pfam" id="PF25198">
    <property type="entry name" value="Spore_GerAC_N"/>
    <property type="match status" value="1"/>
</dbReference>
<evidence type="ECO:0000256" key="1">
    <source>
        <dbReference type="ARBA" id="ARBA00004635"/>
    </source>
</evidence>
<comment type="similarity">
    <text evidence="2">Belongs to the GerABKC lipoprotein family.</text>
</comment>
<evidence type="ECO:0000256" key="3">
    <source>
        <dbReference type="ARBA" id="ARBA00022544"/>
    </source>
</evidence>
<dbReference type="PANTHER" id="PTHR35789:SF1">
    <property type="entry name" value="SPORE GERMINATION PROTEIN B3"/>
    <property type="match status" value="1"/>
</dbReference>
<dbReference type="PANTHER" id="PTHR35789">
    <property type="entry name" value="SPORE GERMINATION PROTEIN B3"/>
    <property type="match status" value="1"/>
</dbReference>
<dbReference type="PROSITE" id="PS51257">
    <property type="entry name" value="PROKAR_LIPOPROTEIN"/>
    <property type="match status" value="1"/>
</dbReference>
<dbReference type="Proteomes" id="UP000694308">
    <property type="component" value="Unassembled WGS sequence"/>
</dbReference>
<keyword evidence="3" id="KW-0309">Germination</keyword>
<gene>
    <name evidence="10" type="ORF">I6U48_05485</name>
</gene>
<dbReference type="Pfam" id="PF05504">
    <property type="entry name" value="Spore_GerAC"/>
    <property type="match status" value="1"/>
</dbReference>
<sequence>MIKFRKILSLSIICILLTGCWDKVELDRRSLISIISIDAGEQVGKEKELKNFSANDAFTGMDLKKLRVTFGAPDISQLGPGKGGTAKDMYITTDGYSMQDAVEKASLKSSRDIRFSHSRLLVLGKELTTYPEILREVVDYLQREPSLNRNMYVIMSDGKAEEYIKYKPTMEKNIESYINGLIENSNKNSILPVTLNEFLVLLSENGNALLPRMTIEKDKNELKISGIGIIKDYKYKGDLSTIETSNLEMLRGKLKGGRKVIYKNGHPIDIVIDGIDRKISVSNQDGKLTFDIFLDIEGELKDYYVGGEIFSKDVLQALQNNFNNSVKQECEAVVKVTQRELGVDPIGLREYVEKYHPLLWKQIKDKWSDVYSSATINVGINSNIRRIGVVK</sequence>
<evidence type="ECO:0000256" key="7">
    <source>
        <dbReference type="ARBA" id="ARBA00023288"/>
    </source>
</evidence>
<evidence type="ECO:0000259" key="9">
    <source>
        <dbReference type="Pfam" id="PF25198"/>
    </source>
</evidence>
<feature type="domain" description="Spore germination GerAC-like C-terminal" evidence="8">
    <location>
        <begin position="225"/>
        <end position="388"/>
    </location>
</feature>
<evidence type="ECO:0000259" key="8">
    <source>
        <dbReference type="Pfam" id="PF05504"/>
    </source>
</evidence>
<dbReference type="RefSeq" id="WP_218319400.1">
    <property type="nucleotide sequence ID" value="NZ_JAEEGC010000023.1"/>
</dbReference>
<dbReference type="GO" id="GO:0009847">
    <property type="term" value="P:spore germination"/>
    <property type="evidence" value="ECO:0007669"/>
    <property type="project" value="InterPro"/>
</dbReference>
<dbReference type="GO" id="GO:0016020">
    <property type="term" value="C:membrane"/>
    <property type="evidence" value="ECO:0007669"/>
    <property type="project" value="UniProtKB-SubCell"/>
</dbReference>
<evidence type="ECO:0000256" key="5">
    <source>
        <dbReference type="ARBA" id="ARBA00023136"/>
    </source>
</evidence>
<keyword evidence="5" id="KW-0472">Membrane</keyword>
<keyword evidence="4" id="KW-0732">Signal</keyword>
<organism evidence="10 11">
    <name type="scientific">Clostridium thailandense</name>
    <dbReference type="NCBI Taxonomy" id="2794346"/>
    <lineage>
        <taxon>Bacteria</taxon>
        <taxon>Bacillati</taxon>
        <taxon>Bacillota</taxon>
        <taxon>Clostridia</taxon>
        <taxon>Eubacteriales</taxon>
        <taxon>Clostridiaceae</taxon>
        <taxon>Clostridium</taxon>
    </lineage>
</organism>
<dbReference type="InterPro" id="IPR057336">
    <property type="entry name" value="GerAC_N"/>
</dbReference>
<evidence type="ECO:0000256" key="2">
    <source>
        <dbReference type="ARBA" id="ARBA00007886"/>
    </source>
</evidence>
<comment type="caution">
    <text evidence="10">The sequence shown here is derived from an EMBL/GenBank/DDBJ whole genome shotgun (WGS) entry which is preliminary data.</text>
</comment>
<dbReference type="NCBIfam" id="TIGR02887">
    <property type="entry name" value="spore_ger_x_C"/>
    <property type="match status" value="1"/>
</dbReference>
<proteinExistence type="inferred from homology"/>
<dbReference type="InterPro" id="IPR046953">
    <property type="entry name" value="Spore_GerAC-like_C"/>
</dbReference>
<keyword evidence="7" id="KW-0449">Lipoprotein</keyword>
<accession>A0A949TN74</accession>